<feature type="transmembrane region" description="Helical" evidence="2">
    <location>
        <begin position="514"/>
        <end position="535"/>
    </location>
</feature>
<name>A0A4S4L6W8_9AGAM</name>
<gene>
    <name evidence="5" type="ORF">EW145_g3575</name>
</gene>
<feature type="transmembrane region" description="Helical" evidence="2">
    <location>
        <begin position="291"/>
        <end position="315"/>
    </location>
</feature>
<feature type="transmembrane region" description="Helical" evidence="2">
    <location>
        <begin position="327"/>
        <end position="347"/>
    </location>
</feature>
<evidence type="ECO:0000313" key="6">
    <source>
        <dbReference type="Proteomes" id="UP000308199"/>
    </source>
</evidence>
<dbReference type="EMBL" id="SGPK01000157">
    <property type="protein sequence ID" value="THH07159.1"/>
    <property type="molecule type" value="Genomic_DNA"/>
</dbReference>
<feature type="transmembrane region" description="Helical" evidence="2">
    <location>
        <begin position="367"/>
        <end position="388"/>
    </location>
</feature>
<evidence type="ECO:0000313" key="5">
    <source>
        <dbReference type="EMBL" id="THH07159.1"/>
    </source>
</evidence>
<evidence type="ECO:0008006" key="7">
    <source>
        <dbReference type="Google" id="ProtNLM"/>
    </source>
</evidence>
<feature type="transmembrane region" description="Helical" evidence="2">
    <location>
        <begin position="490"/>
        <end position="508"/>
    </location>
</feature>
<dbReference type="Pfam" id="PF23317">
    <property type="entry name" value="YVC1_C"/>
    <property type="match status" value="1"/>
</dbReference>
<dbReference type="InterPro" id="IPR052971">
    <property type="entry name" value="TRP_calcium_channel"/>
</dbReference>
<evidence type="ECO:0000256" key="1">
    <source>
        <dbReference type="SAM" id="MobiDB-lite"/>
    </source>
</evidence>
<evidence type="ECO:0000256" key="2">
    <source>
        <dbReference type="SAM" id="Phobius"/>
    </source>
</evidence>
<comment type="caution">
    <text evidence="5">The sequence shown here is derived from an EMBL/GenBank/DDBJ whole genome shotgun (WGS) entry which is preliminary data.</text>
</comment>
<keyword evidence="2" id="KW-0812">Transmembrane</keyword>
<sequence>MDPEEQTALLSPSSDCLSEVRVFPLVFHLKKDVTGDIGVNTDSALTWEQLTASDVNFAIIRPLVFKYAKLKNMAVVYACLVVRSHFIHIVNENFADANIMASRAMACELLAMKLVRQFANEKLVLTTVLTTTWSPIAGAPPEVVENVRNSLGGGEEDLDDPTSALEMAIATKAKSFLSTTVVQTIVNDIYSGRIVFSMVSNRSLLADNYKPRSVEIYDSRKAPFLDHYRLRVPKYGVILEFLNFVVLMLTFCLCLSNQDFAQLGKWEGTFIIFAMAFLLEEYAQAREHGWSIYMASMWNAFDTAFLLIFLTYFGLRMKGLSQGNDHLSDLSFDILACGACILFPRLAFFAIKNNVIILALRGMVVDFVFFMCVAAVCFSGLLFTLWTLADHNQWPLKKIMWLMVQIWFGNTYLSFSQAESFHKLFGPILMTTFAALSNTLLLTILISILSNTFARINENARQEYLYQFTIFTIEGVKSDALFSYQPPFNLLAYMLLLPLSWILSPRALHSVNVFLIRLTSFPILIIIGLYERYFATGQDVRVSGKETAHNLYNSLPRNLKTMPLVEALVGSHAHTLYDAVFDIELSNEQEQELLEDFDFNDDDERPALRSFTSRESMRKGWRTRTPSRRRPTSIPVSPDNGLPSPRAPRSPRRRPKDSIKSIGEQTGVFDKLTLKAPSPLTRLFGVPRLLASASEGTESPTMSEEALAGVRRLEHVLEGIRDLPVQRLKDEMKDLQERQARIENLLLTLTRGMRNEPTAHGSRHNSTL</sequence>
<accession>A0A4S4L6W8</accession>
<reference evidence="5 6" key="1">
    <citation type="submission" date="2019-02" db="EMBL/GenBank/DDBJ databases">
        <title>Genome sequencing of the rare red list fungi Phellinidium pouzarii.</title>
        <authorList>
            <person name="Buettner E."/>
            <person name="Kellner H."/>
        </authorList>
    </citation>
    <scope>NUCLEOTIDE SEQUENCE [LARGE SCALE GENOMIC DNA]</scope>
    <source>
        <strain evidence="5 6">DSM 108285</strain>
    </source>
</reference>
<dbReference type="AlphaFoldDB" id="A0A4S4L6W8"/>
<dbReference type="PANTHER" id="PTHR35859">
    <property type="entry name" value="NONSELECTIVE CATION CHANNEL PROTEIN"/>
    <property type="match status" value="1"/>
</dbReference>
<feature type="domain" description="Calcium channel YVC1-like C-terminal transmembrane" evidence="4">
    <location>
        <begin position="244"/>
        <end position="533"/>
    </location>
</feature>
<dbReference type="InterPro" id="IPR056337">
    <property type="entry name" value="LHD_YVC1"/>
</dbReference>
<dbReference type="Pfam" id="PF23190">
    <property type="entry name" value="LHD_TRPY1"/>
    <property type="match status" value="1"/>
</dbReference>
<dbReference type="OrthoDB" id="2373987at2759"/>
<proteinExistence type="predicted"/>
<keyword evidence="2" id="KW-0472">Membrane</keyword>
<evidence type="ECO:0000259" key="4">
    <source>
        <dbReference type="Pfam" id="PF23317"/>
    </source>
</evidence>
<feature type="compositionally biased region" description="Basic residues" evidence="1">
    <location>
        <begin position="619"/>
        <end position="631"/>
    </location>
</feature>
<dbReference type="PANTHER" id="PTHR35859:SF6">
    <property type="entry name" value="ION TRANSPORT DOMAIN-CONTAINING PROTEIN"/>
    <property type="match status" value="1"/>
</dbReference>
<feature type="transmembrane region" description="Helical" evidence="2">
    <location>
        <begin position="235"/>
        <end position="256"/>
    </location>
</feature>
<keyword evidence="2" id="KW-1133">Transmembrane helix</keyword>
<feature type="region of interest" description="Disordered" evidence="1">
    <location>
        <begin position="608"/>
        <end position="664"/>
    </location>
</feature>
<dbReference type="InterPro" id="IPR056336">
    <property type="entry name" value="YVC1_C"/>
</dbReference>
<feature type="domain" description="YVC1 N-terminal linker helical" evidence="3">
    <location>
        <begin position="71"/>
        <end position="201"/>
    </location>
</feature>
<organism evidence="5 6">
    <name type="scientific">Phellinidium pouzarii</name>
    <dbReference type="NCBI Taxonomy" id="167371"/>
    <lineage>
        <taxon>Eukaryota</taxon>
        <taxon>Fungi</taxon>
        <taxon>Dikarya</taxon>
        <taxon>Basidiomycota</taxon>
        <taxon>Agaricomycotina</taxon>
        <taxon>Agaricomycetes</taxon>
        <taxon>Hymenochaetales</taxon>
        <taxon>Hymenochaetaceae</taxon>
        <taxon>Phellinidium</taxon>
    </lineage>
</organism>
<protein>
    <recommendedName>
        <fullName evidence="7">Polycystin cation channel PKD1/PKD2 domain-containing protein</fullName>
    </recommendedName>
</protein>
<keyword evidence="6" id="KW-1185">Reference proteome</keyword>
<feature type="transmembrane region" description="Helical" evidence="2">
    <location>
        <begin position="424"/>
        <end position="449"/>
    </location>
</feature>
<dbReference type="Proteomes" id="UP000308199">
    <property type="component" value="Unassembled WGS sequence"/>
</dbReference>
<evidence type="ECO:0000259" key="3">
    <source>
        <dbReference type="Pfam" id="PF23190"/>
    </source>
</evidence>